<evidence type="ECO:0000313" key="2">
    <source>
        <dbReference type="Proteomes" id="UP000717696"/>
    </source>
</evidence>
<dbReference type="EMBL" id="JAGMUU010000019">
    <property type="protein sequence ID" value="KAH7131762.1"/>
    <property type="molecule type" value="Genomic_DNA"/>
</dbReference>
<organism evidence="1 2">
    <name type="scientific">Dactylonectria estremocensis</name>
    <dbReference type="NCBI Taxonomy" id="1079267"/>
    <lineage>
        <taxon>Eukaryota</taxon>
        <taxon>Fungi</taxon>
        <taxon>Dikarya</taxon>
        <taxon>Ascomycota</taxon>
        <taxon>Pezizomycotina</taxon>
        <taxon>Sordariomycetes</taxon>
        <taxon>Hypocreomycetidae</taxon>
        <taxon>Hypocreales</taxon>
        <taxon>Nectriaceae</taxon>
        <taxon>Dactylonectria</taxon>
    </lineage>
</organism>
<evidence type="ECO:0000313" key="1">
    <source>
        <dbReference type="EMBL" id="KAH7131762.1"/>
    </source>
</evidence>
<reference evidence="1" key="1">
    <citation type="journal article" date="2021" name="Nat. Commun.">
        <title>Genetic determinants of endophytism in the Arabidopsis root mycobiome.</title>
        <authorList>
            <person name="Mesny F."/>
            <person name="Miyauchi S."/>
            <person name="Thiergart T."/>
            <person name="Pickel B."/>
            <person name="Atanasova L."/>
            <person name="Karlsson M."/>
            <person name="Huettel B."/>
            <person name="Barry K.W."/>
            <person name="Haridas S."/>
            <person name="Chen C."/>
            <person name="Bauer D."/>
            <person name="Andreopoulos W."/>
            <person name="Pangilinan J."/>
            <person name="LaButti K."/>
            <person name="Riley R."/>
            <person name="Lipzen A."/>
            <person name="Clum A."/>
            <person name="Drula E."/>
            <person name="Henrissat B."/>
            <person name="Kohler A."/>
            <person name="Grigoriev I.V."/>
            <person name="Martin F.M."/>
            <person name="Hacquard S."/>
        </authorList>
    </citation>
    <scope>NUCLEOTIDE SEQUENCE</scope>
    <source>
        <strain evidence="1">MPI-CAGE-AT-0021</strain>
    </source>
</reference>
<name>A0A9P9ISK6_9HYPO</name>
<comment type="caution">
    <text evidence="1">The sequence shown here is derived from an EMBL/GenBank/DDBJ whole genome shotgun (WGS) entry which is preliminary data.</text>
</comment>
<sequence length="139" mass="15660">TPDEPKIALKMQNDKCYRADDFGDHCDIQEIWVRQYSGWACAGTAINVVKAGKEDTFRHINAVMNDVPYQYNIYWKDGCELETGQTEMYPANPLDEDNPGYTKCQEILIDNYKRCNNGGVGGSNQAGSLVYEFKAEGTD</sequence>
<dbReference type="OrthoDB" id="5099453at2759"/>
<accession>A0A9P9ISK6</accession>
<proteinExistence type="predicted"/>
<feature type="non-terminal residue" evidence="1">
    <location>
        <position position="1"/>
    </location>
</feature>
<dbReference type="Proteomes" id="UP000717696">
    <property type="component" value="Unassembled WGS sequence"/>
</dbReference>
<dbReference type="AlphaFoldDB" id="A0A9P9ISK6"/>
<keyword evidence="2" id="KW-1185">Reference proteome</keyword>
<gene>
    <name evidence="1" type="ORF">B0J13DRAFT_451823</name>
</gene>
<protein>
    <submittedName>
        <fullName evidence="1">Uncharacterized protein</fullName>
    </submittedName>
</protein>